<keyword evidence="1" id="KW-0472">Membrane</keyword>
<dbReference type="PANTHER" id="PTHR19308:SF39">
    <property type="entry name" value="PHOSPHATIDYLCHOLINE TRANSFER PROTEIN"/>
    <property type="match status" value="1"/>
</dbReference>
<dbReference type="SUPFAM" id="SSF55961">
    <property type="entry name" value="Bet v1-like"/>
    <property type="match status" value="1"/>
</dbReference>
<sequence length="201" mass="22663">MLDCLSYLISITDTCAQLFQSTPYRSLPRLRKPRRVDLYYSSWRIRAVKSRKGDGQLTASEVLLFHYEDMGIPKELAKIGIGRAMWGLVRKMEAGVQAYRVAQATGASPSRYALMARINTKISADGLSTNLKDALDEIGRDGEVREYERPKERKNVVKWLIVGGVIVVVCGLDRGLISKGLLFGFMRGFNKLGKRKEERFG</sequence>
<organism evidence="2 3">
    <name type="scientific">Amborella trichopoda</name>
    <dbReference type="NCBI Taxonomy" id="13333"/>
    <lineage>
        <taxon>Eukaryota</taxon>
        <taxon>Viridiplantae</taxon>
        <taxon>Streptophyta</taxon>
        <taxon>Embryophyta</taxon>
        <taxon>Tracheophyta</taxon>
        <taxon>Spermatophyta</taxon>
        <taxon>Magnoliopsida</taxon>
        <taxon>Amborellales</taxon>
        <taxon>Amborellaceae</taxon>
        <taxon>Amborella</taxon>
    </lineage>
</organism>
<accession>W1PFD5</accession>
<dbReference type="Gene3D" id="3.30.530.20">
    <property type="match status" value="1"/>
</dbReference>
<keyword evidence="1" id="KW-0812">Transmembrane</keyword>
<gene>
    <name evidence="2" type="ORF">AMTR_s00016p00257910</name>
</gene>
<keyword evidence="1" id="KW-1133">Transmembrane helix</keyword>
<name>W1PFD5_AMBTC</name>
<dbReference type="OMA" id="CICLERI"/>
<proteinExistence type="predicted"/>
<dbReference type="InterPro" id="IPR023393">
    <property type="entry name" value="START-like_dom_sf"/>
</dbReference>
<evidence type="ECO:0000313" key="2">
    <source>
        <dbReference type="EMBL" id="ERN06439.1"/>
    </source>
</evidence>
<dbReference type="eggNOG" id="KOG2761">
    <property type="taxonomic scope" value="Eukaryota"/>
</dbReference>
<protein>
    <recommendedName>
        <fullName evidence="4">START domain-containing protein</fullName>
    </recommendedName>
</protein>
<dbReference type="PANTHER" id="PTHR19308">
    <property type="entry name" value="PHOSPHATIDYLCHOLINE TRANSFER PROTEIN"/>
    <property type="match status" value="1"/>
</dbReference>
<dbReference type="HOGENOM" id="CLU_117836_0_0_1"/>
<dbReference type="InterPro" id="IPR051213">
    <property type="entry name" value="START_lipid_transfer"/>
</dbReference>
<dbReference type="EMBL" id="KI393908">
    <property type="protein sequence ID" value="ERN06439.1"/>
    <property type="molecule type" value="Genomic_DNA"/>
</dbReference>
<evidence type="ECO:0008006" key="4">
    <source>
        <dbReference type="Google" id="ProtNLM"/>
    </source>
</evidence>
<keyword evidence="3" id="KW-1185">Reference proteome</keyword>
<dbReference type="Gramene" id="ERN06439">
    <property type="protein sequence ID" value="ERN06439"/>
    <property type="gene ID" value="AMTR_s00016p00257910"/>
</dbReference>
<dbReference type="Proteomes" id="UP000017836">
    <property type="component" value="Unassembled WGS sequence"/>
</dbReference>
<feature type="transmembrane region" description="Helical" evidence="1">
    <location>
        <begin position="156"/>
        <end position="177"/>
    </location>
</feature>
<reference evidence="3" key="1">
    <citation type="journal article" date="2013" name="Science">
        <title>The Amborella genome and the evolution of flowering plants.</title>
        <authorList>
            <consortium name="Amborella Genome Project"/>
        </authorList>
    </citation>
    <scope>NUCLEOTIDE SEQUENCE [LARGE SCALE GENOMIC DNA]</scope>
</reference>
<evidence type="ECO:0000313" key="3">
    <source>
        <dbReference type="Proteomes" id="UP000017836"/>
    </source>
</evidence>
<dbReference type="AlphaFoldDB" id="W1PFD5"/>
<evidence type="ECO:0000256" key="1">
    <source>
        <dbReference type="SAM" id="Phobius"/>
    </source>
</evidence>